<dbReference type="KEGG" id="vg:29081896"/>
<evidence type="ECO:0000313" key="2">
    <source>
        <dbReference type="Proteomes" id="UP000201785"/>
    </source>
</evidence>
<dbReference type="GeneID" id="29081896"/>
<sequence>MTKEKLFTFVYTKKGKVVGTTSWFYEDEKEATLRAKEAMDMYKADVVEVHRYDEGTRTFARYISITSKRNDIKWKDTFSSRNVFPADFHECQKIAKQVGYKYLLFNGYVYSADGSLSQELCEEKDLIV</sequence>
<reference evidence="1 2" key="1">
    <citation type="journal article" date="2016" name="Genome Announc.">
        <title>Complete Genome Sequence of Bacteriophage Deep-Blue Infecting Emetic Bacillus cereus.</title>
        <authorList>
            <person name="Hock L."/>
            <person name="Gillis A."/>
            <person name="Mahillon J."/>
        </authorList>
    </citation>
    <scope>NUCLEOTIDE SEQUENCE [LARGE SCALE GENOMIC DNA]</scope>
</reference>
<gene>
    <name evidence="1" type="ORF">Blue_117</name>
</gene>
<organism evidence="1 2">
    <name type="scientific">Bacillus phage Deep Blue</name>
    <dbReference type="NCBI Taxonomy" id="1792245"/>
    <lineage>
        <taxon>Viruses</taxon>
        <taxon>Duplodnaviria</taxon>
        <taxon>Heunggongvirae</taxon>
        <taxon>Uroviricota</taxon>
        <taxon>Caudoviricetes</taxon>
        <taxon>Herelleviridae</taxon>
        <taxon>Bastillevirinae</taxon>
        <taxon>Caeruleovirus</taxon>
        <taxon>Caeruleovirus deepblue</taxon>
    </lineage>
</organism>
<protein>
    <submittedName>
        <fullName evidence="1">Uncharacterized protein</fullName>
    </submittedName>
</protein>
<proteinExistence type="predicted"/>
<dbReference type="OrthoDB" id="16528at10239"/>
<keyword evidence="2" id="KW-1185">Reference proteome</keyword>
<accession>A0A140HLS8</accession>
<evidence type="ECO:0000313" key="1">
    <source>
        <dbReference type="EMBL" id="AMO25940.1"/>
    </source>
</evidence>
<dbReference type="RefSeq" id="YP_009285429.1">
    <property type="nucleotide sequence ID" value="NC_031056.1"/>
</dbReference>
<name>A0A140HLS8_9CAUD</name>
<dbReference type="EMBL" id="KU577463">
    <property type="protein sequence ID" value="AMO25940.1"/>
    <property type="molecule type" value="Genomic_DNA"/>
</dbReference>
<dbReference type="Proteomes" id="UP000201785">
    <property type="component" value="Segment"/>
</dbReference>